<dbReference type="Gene3D" id="1.10.10.10">
    <property type="entry name" value="Winged helix-like DNA-binding domain superfamily/Winged helix DNA-binding domain"/>
    <property type="match status" value="1"/>
</dbReference>
<dbReference type="InterPro" id="IPR008920">
    <property type="entry name" value="TF_FadR/GntR_C"/>
</dbReference>
<evidence type="ECO:0000256" key="1">
    <source>
        <dbReference type="ARBA" id="ARBA00023015"/>
    </source>
</evidence>
<evidence type="ECO:0000313" key="5">
    <source>
        <dbReference type="EMBL" id="GGA79663.1"/>
    </source>
</evidence>
<dbReference type="InterPro" id="IPR036390">
    <property type="entry name" value="WH_DNA-bd_sf"/>
</dbReference>
<dbReference type="SUPFAM" id="SSF48008">
    <property type="entry name" value="GntR ligand-binding domain-like"/>
    <property type="match status" value="1"/>
</dbReference>
<gene>
    <name evidence="5" type="ORF">GCM10011385_37360</name>
</gene>
<dbReference type="Gene3D" id="1.20.120.530">
    <property type="entry name" value="GntR ligand-binding domain-like"/>
    <property type="match status" value="1"/>
</dbReference>
<dbReference type="SUPFAM" id="SSF46785">
    <property type="entry name" value="Winged helix' DNA-binding domain"/>
    <property type="match status" value="1"/>
</dbReference>
<organism evidence="5 6">
    <name type="scientific">Nitratireductor aestuarii</name>
    <dbReference type="NCBI Taxonomy" id="1735103"/>
    <lineage>
        <taxon>Bacteria</taxon>
        <taxon>Pseudomonadati</taxon>
        <taxon>Pseudomonadota</taxon>
        <taxon>Alphaproteobacteria</taxon>
        <taxon>Hyphomicrobiales</taxon>
        <taxon>Phyllobacteriaceae</taxon>
        <taxon>Nitratireductor</taxon>
    </lineage>
</organism>
<dbReference type="Pfam" id="PF07729">
    <property type="entry name" value="FCD"/>
    <property type="match status" value="1"/>
</dbReference>
<dbReference type="PANTHER" id="PTHR43537:SF45">
    <property type="entry name" value="GNTR FAMILY REGULATORY PROTEIN"/>
    <property type="match status" value="1"/>
</dbReference>
<dbReference type="AlphaFoldDB" id="A0A916S110"/>
<keyword evidence="6" id="KW-1185">Reference proteome</keyword>
<dbReference type="SMART" id="SM00345">
    <property type="entry name" value="HTH_GNTR"/>
    <property type="match status" value="1"/>
</dbReference>
<accession>A0A916S110</accession>
<comment type="caution">
    <text evidence="5">The sequence shown here is derived from an EMBL/GenBank/DDBJ whole genome shotgun (WGS) entry which is preliminary data.</text>
</comment>
<evidence type="ECO:0000256" key="3">
    <source>
        <dbReference type="ARBA" id="ARBA00023163"/>
    </source>
</evidence>
<dbReference type="PANTHER" id="PTHR43537">
    <property type="entry name" value="TRANSCRIPTIONAL REGULATOR, GNTR FAMILY"/>
    <property type="match status" value="1"/>
</dbReference>
<protein>
    <recommendedName>
        <fullName evidence="4">HTH gntR-type domain-containing protein</fullName>
    </recommendedName>
</protein>
<sequence length="219" mass="24708">MRVKRETVSEQCTKLLRDDIFNRKLLPGTAVTEEALARDMGVSRATVREVLSTLTAEGLLTRNPTTRSLHVTRLGPENIQEIYCARRFLETGGITAYADRDDSALQPLIEATNRLVDAVRARDHRDIVQADIACHIEIVGLIGSAELVDFYKGLLARLQLAMAAVATSRQYNLEALLEDHVELIRLLDQRKIDEAREHVIDRMNRAEMHLLAATKMPQR</sequence>
<feature type="domain" description="HTH gntR-type" evidence="4">
    <location>
        <begin position="6"/>
        <end position="74"/>
    </location>
</feature>
<evidence type="ECO:0000313" key="6">
    <source>
        <dbReference type="Proteomes" id="UP000636264"/>
    </source>
</evidence>
<dbReference type="GO" id="GO:0003700">
    <property type="term" value="F:DNA-binding transcription factor activity"/>
    <property type="evidence" value="ECO:0007669"/>
    <property type="project" value="InterPro"/>
</dbReference>
<dbReference type="Proteomes" id="UP000636264">
    <property type="component" value="Unassembled WGS sequence"/>
</dbReference>
<dbReference type="GO" id="GO:0003677">
    <property type="term" value="F:DNA binding"/>
    <property type="evidence" value="ECO:0007669"/>
    <property type="project" value="UniProtKB-KW"/>
</dbReference>
<evidence type="ECO:0000259" key="4">
    <source>
        <dbReference type="PROSITE" id="PS50949"/>
    </source>
</evidence>
<dbReference type="EMBL" id="BMIF01000016">
    <property type="protein sequence ID" value="GGA79663.1"/>
    <property type="molecule type" value="Genomic_DNA"/>
</dbReference>
<dbReference type="Pfam" id="PF00392">
    <property type="entry name" value="GntR"/>
    <property type="match status" value="1"/>
</dbReference>
<dbReference type="PRINTS" id="PR00035">
    <property type="entry name" value="HTHGNTR"/>
</dbReference>
<keyword evidence="2" id="KW-0238">DNA-binding</keyword>
<proteinExistence type="predicted"/>
<keyword evidence="1" id="KW-0805">Transcription regulation</keyword>
<dbReference type="RefSeq" id="WP_188722632.1">
    <property type="nucleotide sequence ID" value="NZ_BMIF01000016.1"/>
</dbReference>
<dbReference type="PROSITE" id="PS50949">
    <property type="entry name" value="HTH_GNTR"/>
    <property type="match status" value="1"/>
</dbReference>
<keyword evidence="3" id="KW-0804">Transcription</keyword>
<reference evidence="5" key="1">
    <citation type="journal article" date="2014" name="Int. J. Syst. Evol. Microbiol.">
        <title>Complete genome sequence of Corynebacterium casei LMG S-19264T (=DSM 44701T), isolated from a smear-ripened cheese.</title>
        <authorList>
            <consortium name="US DOE Joint Genome Institute (JGI-PGF)"/>
            <person name="Walter F."/>
            <person name="Albersmeier A."/>
            <person name="Kalinowski J."/>
            <person name="Ruckert C."/>
        </authorList>
    </citation>
    <scope>NUCLEOTIDE SEQUENCE</scope>
    <source>
        <strain evidence="5">CGMCC 1.15320</strain>
    </source>
</reference>
<evidence type="ECO:0000256" key="2">
    <source>
        <dbReference type="ARBA" id="ARBA00023125"/>
    </source>
</evidence>
<reference evidence="5" key="2">
    <citation type="submission" date="2020-09" db="EMBL/GenBank/DDBJ databases">
        <authorList>
            <person name="Sun Q."/>
            <person name="Zhou Y."/>
        </authorList>
    </citation>
    <scope>NUCLEOTIDE SEQUENCE</scope>
    <source>
        <strain evidence="5">CGMCC 1.15320</strain>
    </source>
</reference>
<name>A0A916S110_9HYPH</name>
<dbReference type="InterPro" id="IPR036388">
    <property type="entry name" value="WH-like_DNA-bd_sf"/>
</dbReference>
<dbReference type="InterPro" id="IPR011711">
    <property type="entry name" value="GntR_C"/>
</dbReference>
<dbReference type="InterPro" id="IPR000524">
    <property type="entry name" value="Tscrpt_reg_HTH_GntR"/>
</dbReference>